<sequence>MEPIERYRGSLLGLAVGDAVGTTLEFKPPGSFTPIEDMVGGGPFQLQSGQWTDDTSMALCLAESLIEQQGFNPVHQLQKYLQWYREGYLSSTGRCFDIGNTTIDGLRQFEKTQEPYCGSTDPRSAGNGSIMRLAPVPLFYAKRPLEAIAKSAESSRTTHQATVAVEGCRYLGALIVGAVNGVSREELLSKRYSPVPGYWEKNPLVEEIDEIALGSFKHRQPPEIQGSGYVVKSLEAALWAFYNSHSFREGCLLAVNLGDDADTTGAVYGQLAGAFYGESGIPESWRSQLAYRQRIESMADQLFTLAQSSANL</sequence>
<keyword evidence="1" id="KW-0479">Metal-binding</keyword>
<protein>
    <submittedName>
        <fullName evidence="2">ADP-ribosylglycohydrolase family protein</fullName>
    </submittedName>
</protein>
<dbReference type="Proteomes" id="UP000753908">
    <property type="component" value="Unassembled WGS sequence"/>
</dbReference>
<feature type="binding site" evidence="1">
    <location>
        <position position="262"/>
    </location>
    <ligand>
        <name>Mg(2+)</name>
        <dbReference type="ChEBI" id="CHEBI:18420"/>
        <label>1</label>
    </ligand>
</feature>
<accession>A0A951UCB8</accession>
<name>A0A951UCB8_9CYAN</name>
<comment type="cofactor">
    <cofactor evidence="1">
        <name>Mg(2+)</name>
        <dbReference type="ChEBI" id="CHEBI:18420"/>
    </cofactor>
    <text evidence="1">Binds 2 magnesium ions per subunit.</text>
</comment>
<organism evidence="2 3">
    <name type="scientific">Symplocastrum torsivum CPER-KK1</name>
    <dbReference type="NCBI Taxonomy" id="450513"/>
    <lineage>
        <taxon>Bacteria</taxon>
        <taxon>Bacillati</taxon>
        <taxon>Cyanobacteriota</taxon>
        <taxon>Cyanophyceae</taxon>
        <taxon>Oscillatoriophycideae</taxon>
        <taxon>Oscillatoriales</taxon>
        <taxon>Microcoleaceae</taxon>
        <taxon>Symplocastrum</taxon>
    </lineage>
</organism>
<dbReference type="PANTHER" id="PTHR16222">
    <property type="entry name" value="ADP-RIBOSYLGLYCOHYDROLASE"/>
    <property type="match status" value="1"/>
</dbReference>
<dbReference type="EMBL" id="JAHHIF010000025">
    <property type="protein sequence ID" value="MBW4546481.1"/>
    <property type="molecule type" value="Genomic_DNA"/>
</dbReference>
<dbReference type="GO" id="GO:0046872">
    <property type="term" value="F:metal ion binding"/>
    <property type="evidence" value="ECO:0007669"/>
    <property type="project" value="UniProtKB-KW"/>
</dbReference>
<evidence type="ECO:0000313" key="2">
    <source>
        <dbReference type="EMBL" id="MBW4546481.1"/>
    </source>
</evidence>
<feature type="binding site" evidence="1">
    <location>
        <position position="263"/>
    </location>
    <ligand>
        <name>Mg(2+)</name>
        <dbReference type="ChEBI" id="CHEBI:18420"/>
        <label>1</label>
    </ligand>
</feature>
<reference evidence="2" key="1">
    <citation type="submission" date="2021-05" db="EMBL/GenBank/DDBJ databases">
        <authorList>
            <person name="Pietrasiak N."/>
            <person name="Ward R."/>
            <person name="Stajich J.E."/>
            <person name="Kurbessoian T."/>
        </authorList>
    </citation>
    <scope>NUCLEOTIDE SEQUENCE</scope>
    <source>
        <strain evidence="2">CPER-KK1</strain>
    </source>
</reference>
<dbReference type="InterPro" id="IPR050792">
    <property type="entry name" value="ADP-ribosylglycohydrolase"/>
</dbReference>
<dbReference type="AlphaFoldDB" id="A0A951UCB8"/>
<dbReference type="InterPro" id="IPR036705">
    <property type="entry name" value="Ribosyl_crysJ1_sf"/>
</dbReference>
<feature type="binding site" evidence="1">
    <location>
        <position position="260"/>
    </location>
    <ligand>
        <name>Mg(2+)</name>
        <dbReference type="ChEBI" id="CHEBI:18420"/>
        <label>1</label>
    </ligand>
</feature>
<feature type="binding site" evidence="1">
    <location>
        <position position="53"/>
    </location>
    <ligand>
        <name>Mg(2+)</name>
        <dbReference type="ChEBI" id="CHEBI:18420"/>
        <label>1</label>
    </ligand>
</feature>
<dbReference type="PANTHER" id="PTHR16222:SF12">
    <property type="entry name" value="ADP-RIBOSYLGLYCOHYDROLASE-RELATED"/>
    <property type="match status" value="1"/>
</dbReference>
<reference evidence="2" key="2">
    <citation type="journal article" date="2022" name="Microbiol. Resour. Announc.">
        <title>Metagenome Sequencing to Explore Phylogenomics of Terrestrial Cyanobacteria.</title>
        <authorList>
            <person name="Ward R.D."/>
            <person name="Stajich J.E."/>
            <person name="Johansen J.R."/>
            <person name="Huntemann M."/>
            <person name="Clum A."/>
            <person name="Foster B."/>
            <person name="Foster B."/>
            <person name="Roux S."/>
            <person name="Palaniappan K."/>
            <person name="Varghese N."/>
            <person name="Mukherjee S."/>
            <person name="Reddy T.B.K."/>
            <person name="Daum C."/>
            <person name="Copeland A."/>
            <person name="Chen I.A."/>
            <person name="Ivanova N.N."/>
            <person name="Kyrpides N.C."/>
            <person name="Shapiro N."/>
            <person name="Eloe-Fadrosh E.A."/>
            <person name="Pietrasiak N."/>
        </authorList>
    </citation>
    <scope>NUCLEOTIDE SEQUENCE</scope>
    <source>
        <strain evidence="2">CPER-KK1</strain>
    </source>
</reference>
<comment type="caution">
    <text evidence="2">The sequence shown here is derived from an EMBL/GenBank/DDBJ whole genome shotgun (WGS) entry which is preliminary data.</text>
</comment>
<dbReference type="InterPro" id="IPR005502">
    <property type="entry name" value="Ribosyl_crysJ1"/>
</dbReference>
<gene>
    <name evidence="2" type="ORF">KME25_18840</name>
</gene>
<feature type="binding site" evidence="1">
    <location>
        <position position="54"/>
    </location>
    <ligand>
        <name>Mg(2+)</name>
        <dbReference type="ChEBI" id="CHEBI:18420"/>
        <label>1</label>
    </ligand>
</feature>
<keyword evidence="1" id="KW-0460">Magnesium</keyword>
<dbReference type="Pfam" id="PF03747">
    <property type="entry name" value="ADP_ribosyl_GH"/>
    <property type="match status" value="1"/>
</dbReference>
<evidence type="ECO:0000313" key="3">
    <source>
        <dbReference type="Proteomes" id="UP000753908"/>
    </source>
</evidence>
<dbReference type="SUPFAM" id="SSF101478">
    <property type="entry name" value="ADP-ribosylglycohydrolase"/>
    <property type="match status" value="1"/>
</dbReference>
<feature type="binding site" evidence="1">
    <location>
        <position position="52"/>
    </location>
    <ligand>
        <name>Mg(2+)</name>
        <dbReference type="ChEBI" id="CHEBI:18420"/>
        <label>1</label>
    </ligand>
</feature>
<proteinExistence type="predicted"/>
<dbReference type="Gene3D" id="1.10.4080.10">
    <property type="entry name" value="ADP-ribosylation/Crystallin J1"/>
    <property type="match status" value="1"/>
</dbReference>
<evidence type="ECO:0000256" key="1">
    <source>
        <dbReference type="PIRSR" id="PIRSR605502-1"/>
    </source>
</evidence>